<dbReference type="GO" id="GO:0008061">
    <property type="term" value="F:chitin binding"/>
    <property type="evidence" value="ECO:0007669"/>
    <property type="project" value="InterPro"/>
</dbReference>
<dbReference type="InterPro" id="IPR001223">
    <property type="entry name" value="Glyco_hydro18_cat"/>
</dbReference>
<reference evidence="10" key="1">
    <citation type="submission" date="2023-03" db="EMBL/GenBank/DDBJ databases">
        <title>Massive genome expansion in bonnet fungi (Mycena s.s.) driven by repeated elements and novel gene families across ecological guilds.</title>
        <authorList>
            <consortium name="Lawrence Berkeley National Laboratory"/>
            <person name="Harder C.B."/>
            <person name="Miyauchi S."/>
            <person name="Viragh M."/>
            <person name="Kuo A."/>
            <person name="Thoen E."/>
            <person name="Andreopoulos B."/>
            <person name="Lu D."/>
            <person name="Skrede I."/>
            <person name="Drula E."/>
            <person name="Henrissat B."/>
            <person name="Morin E."/>
            <person name="Kohler A."/>
            <person name="Barry K."/>
            <person name="LaButti K."/>
            <person name="Morin E."/>
            <person name="Salamov A."/>
            <person name="Lipzen A."/>
            <person name="Mereny Z."/>
            <person name="Hegedus B."/>
            <person name="Baldrian P."/>
            <person name="Stursova M."/>
            <person name="Weitz H."/>
            <person name="Taylor A."/>
            <person name="Grigoriev I.V."/>
            <person name="Nagy L.G."/>
            <person name="Martin F."/>
            <person name="Kauserud H."/>
        </authorList>
    </citation>
    <scope>NUCLEOTIDE SEQUENCE</scope>
    <source>
        <strain evidence="10">CBHHK067</strain>
    </source>
</reference>
<dbReference type="EMBL" id="JARKIE010000492">
    <property type="protein sequence ID" value="KAJ7632090.1"/>
    <property type="molecule type" value="Genomic_DNA"/>
</dbReference>
<keyword evidence="11" id="KW-1185">Reference proteome</keyword>
<dbReference type="AlphaFoldDB" id="A0AAD7FQ17"/>
<dbReference type="SUPFAM" id="SSF51445">
    <property type="entry name" value="(Trans)glycosidases"/>
    <property type="match status" value="1"/>
</dbReference>
<dbReference type="SMART" id="SM00636">
    <property type="entry name" value="Glyco_18"/>
    <property type="match status" value="1"/>
</dbReference>
<comment type="similarity">
    <text evidence="8">Belongs to the glycosyl hydrolase 18 family.</text>
</comment>
<evidence type="ECO:0000256" key="6">
    <source>
        <dbReference type="ARBA" id="ARBA00023326"/>
    </source>
</evidence>
<evidence type="ECO:0000256" key="7">
    <source>
        <dbReference type="RuleBase" id="RU000489"/>
    </source>
</evidence>
<organism evidence="10 11">
    <name type="scientific">Mycena rosella</name>
    <name type="common">Pink bonnet</name>
    <name type="synonym">Agaricus rosellus</name>
    <dbReference type="NCBI Taxonomy" id="1033263"/>
    <lineage>
        <taxon>Eukaryota</taxon>
        <taxon>Fungi</taxon>
        <taxon>Dikarya</taxon>
        <taxon>Basidiomycota</taxon>
        <taxon>Agaricomycotina</taxon>
        <taxon>Agaricomycetes</taxon>
        <taxon>Agaricomycetidae</taxon>
        <taxon>Agaricales</taxon>
        <taxon>Marasmiineae</taxon>
        <taxon>Mycenaceae</taxon>
        <taxon>Mycena</taxon>
    </lineage>
</organism>
<dbReference type="InterPro" id="IPR029070">
    <property type="entry name" value="Chitinase_insertion_sf"/>
</dbReference>
<keyword evidence="4" id="KW-0119">Carbohydrate metabolism</keyword>
<dbReference type="SUPFAM" id="SSF54556">
    <property type="entry name" value="Chitinase insertion domain"/>
    <property type="match status" value="1"/>
</dbReference>
<feature type="domain" description="GH18" evidence="9">
    <location>
        <begin position="41"/>
        <end position="429"/>
    </location>
</feature>
<comment type="caution">
    <text evidence="10">The sequence shown here is derived from an EMBL/GenBank/DDBJ whole genome shotgun (WGS) entry which is preliminary data.</text>
</comment>
<evidence type="ECO:0000313" key="10">
    <source>
        <dbReference type="EMBL" id="KAJ7632090.1"/>
    </source>
</evidence>
<evidence type="ECO:0000256" key="3">
    <source>
        <dbReference type="ARBA" id="ARBA00023024"/>
    </source>
</evidence>
<dbReference type="Proteomes" id="UP001221757">
    <property type="component" value="Unassembled WGS sequence"/>
</dbReference>
<gene>
    <name evidence="10" type="ORF">B0H17DRAFT_961838</name>
</gene>
<dbReference type="InterPro" id="IPR011583">
    <property type="entry name" value="Chitinase_II/V-like_cat"/>
</dbReference>
<keyword evidence="6" id="KW-0624">Polysaccharide degradation</keyword>
<proteinExistence type="inferred from homology"/>
<evidence type="ECO:0000256" key="4">
    <source>
        <dbReference type="ARBA" id="ARBA00023277"/>
    </source>
</evidence>
<name>A0AAD7FQ17_MYCRO</name>
<evidence type="ECO:0000256" key="5">
    <source>
        <dbReference type="ARBA" id="ARBA00023295"/>
    </source>
</evidence>
<dbReference type="InterPro" id="IPR050314">
    <property type="entry name" value="Glycosyl_Hydrlase_18"/>
</dbReference>
<comment type="catalytic activity">
    <reaction evidence="1">
        <text>Random endo-hydrolysis of N-acetyl-beta-D-glucosaminide (1-&gt;4)-beta-linkages in chitin and chitodextrins.</text>
        <dbReference type="EC" id="3.2.1.14"/>
    </reaction>
</comment>
<dbReference type="GO" id="GO:0000272">
    <property type="term" value="P:polysaccharide catabolic process"/>
    <property type="evidence" value="ECO:0007669"/>
    <property type="project" value="UniProtKB-KW"/>
</dbReference>
<keyword evidence="5 7" id="KW-0326">Glycosidase</keyword>
<dbReference type="GO" id="GO:0006032">
    <property type="term" value="P:chitin catabolic process"/>
    <property type="evidence" value="ECO:0007669"/>
    <property type="project" value="UniProtKB-KW"/>
</dbReference>
<evidence type="ECO:0000256" key="1">
    <source>
        <dbReference type="ARBA" id="ARBA00000822"/>
    </source>
</evidence>
<evidence type="ECO:0000256" key="8">
    <source>
        <dbReference type="RuleBase" id="RU004453"/>
    </source>
</evidence>
<evidence type="ECO:0000313" key="11">
    <source>
        <dbReference type="Proteomes" id="UP001221757"/>
    </source>
</evidence>
<dbReference type="Pfam" id="PF00704">
    <property type="entry name" value="Glyco_hydro_18"/>
    <property type="match status" value="1"/>
</dbReference>
<dbReference type="InterPro" id="IPR001579">
    <property type="entry name" value="Glyco_hydro_18_chit_AS"/>
</dbReference>
<evidence type="ECO:0000259" key="9">
    <source>
        <dbReference type="PROSITE" id="PS51910"/>
    </source>
</evidence>
<keyword evidence="3" id="KW-0146">Chitin degradation</keyword>
<accession>A0AAD7FQ17</accession>
<dbReference type="Gene3D" id="3.20.20.80">
    <property type="entry name" value="Glycosidases"/>
    <property type="match status" value="1"/>
</dbReference>
<dbReference type="Gene3D" id="3.10.50.10">
    <property type="match status" value="1"/>
</dbReference>
<sequence length="429" mass="45327">MGKSWSQRSIKADATAHSSQSVSYVLAPFLSFPILVHGSAKVATAWYAGWHADADPSFSLAQVSWDKYTQMTYAFAETTSDVRVVNLNGSDPELLPNFVAAAHAHGTKASVSVGGWTGSLFWSSNVATAQNRTLFVKTLVDLATKYDLDGIDFDWEYPAESGIGCNANNPNDAANFLAFIQELRADPVGAHLTLSAAVATVPFTDSQGNPSADVSGFSQVLDYVAIMVYDIAGPWSAAVGPNAPLDDSCAPADFQAGSAVAAVNSWTAAGIPSDQIVLGVASYGHSFRVAKSNAFVRGSHTQLALYAQFNTSNPPVGDAWDDAAGVDECGNFEDQGGVIDFWGLIAQGYLNADGTNKTGVPYLFDTCSQTPFVYNTTTEVMISFDNAKSFAAKGDYIKANGLAGFAMWEAGGDSQDILLDSVRKSAGFL</sequence>
<keyword evidence="2 7" id="KW-0378">Hydrolase</keyword>
<dbReference type="PANTHER" id="PTHR11177">
    <property type="entry name" value="CHITINASE"/>
    <property type="match status" value="1"/>
</dbReference>
<dbReference type="GO" id="GO:0008843">
    <property type="term" value="F:endochitinase activity"/>
    <property type="evidence" value="ECO:0007669"/>
    <property type="project" value="UniProtKB-EC"/>
</dbReference>
<dbReference type="InterPro" id="IPR017853">
    <property type="entry name" value="GH"/>
</dbReference>
<dbReference type="GO" id="GO:0005576">
    <property type="term" value="C:extracellular region"/>
    <property type="evidence" value="ECO:0007669"/>
    <property type="project" value="TreeGrafter"/>
</dbReference>
<evidence type="ECO:0000256" key="2">
    <source>
        <dbReference type="ARBA" id="ARBA00022801"/>
    </source>
</evidence>
<dbReference type="PROSITE" id="PS01095">
    <property type="entry name" value="GH18_1"/>
    <property type="match status" value="1"/>
</dbReference>
<protein>
    <submittedName>
        <fullName evidence="10">Glycoside hydrolase family 18 protein</fullName>
    </submittedName>
</protein>
<dbReference type="PANTHER" id="PTHR11177:SF392">
    <property type="entry name" value="HAP41P"/>
    <property type="match status" value="1"/>
</dbReference>
<dbReference type="PROSITE" id="PS51910">
    <property type="entry name" value="GH18_2"/>
    <property type="match status" value="1"/>
</dbReference>